<evidence type="ECO:0000313" key="2">
    <source>
        <dbReference type="EMBL" id="CAI9301447.1"/>
    </source>
</evidence>
<organism evidence="2 3">
    <name type="scientific">Lactuca saligna</name>
    <name type="common">Willowleaf lettuce</name>
    <dbReference type="NCBI Taxonomy" id="75948"/>
    <lineage>
        <taxon>Eukaryota</taxon>
        <taxon>Viridiplantae</taxon>
        <taxon>Streptophyta</taxon>
        <taxon>Embryophyta</taxon>
        <taxon>Tracheophyta</taxon>
        <taxon>Spermatophyta</taxon>
        <taxon>Magnoliopsida</taxon>
        <taxon>eudicotyledons</taxon>
        <taxon>Gunneridae</taxon>
        <taxon>Pentapetalae</taxon>
        <taxon>asterids</taxon>
        <taxon>campanulids</taxon>
        <taxon>Asterales</taxon>
        <taxon>Asteraceae</taxon>
        <taxon>Cichorioideae</taxon>
        <taxon>Cichorieae</taxon>
        <taxon>Lactucinae</taxon>
        <taxon>Lactuca</taxon>
    </lineage>
</organism>
<proteinExistence type="predicted"/>
<gene>
    <name evidence="2" type="ORF">LSALG_LOCUS39993</name>
</gene>
<feature type="compositionally biased region" description="Basic and acidic residues" evidence="1">
    <location>
        <begin position="1"/>
        <end position="16"/>
    </location>
</feature>
<dbReference type="Proteomes" id="UP001177003">
    <property type="component" value="Chromosome 9"/>
</dbReference>
<evidence type="ECO:0000256" key="1">
    <source>
        <dbReference type="SAM" id="MobiDB-lite"/>
    </source>
</evidence>
<dbReference type="EMBL" id="OX465085">
    <property type="protein sequence ID" value="CAI9301447.1"/>
    <property type="molecule type" value="Genomic_DNA"/>
</dbReference>
<accession>A0AA36A1D0</accession>
<name>A0AA36A1D0_LACSI</name>
<reference evidence="2" key="1">
    <citation type="submission" date="2023-04" db="EMBL/GenBank/DDBJ databases">
        <authorList>
            <person name="Vijverberg K."/>
            <person name="Xiong W."/>
            <person name="Schranz E."/>
        </authorList>
    </citation>
    <scope>NUCLEOTIDE SEQUENCE</scope>
</reference>
<evidence type="ECO:0000313" key="3">
    <source>
        <dbReference type="Proteomes" id="UP001177003"/>
    </source>
</evidence>
<sequence length="241" mass="27262">MEMEKREREIISRDRFTTPPPFSVPTTPSSTTINLQHMIYRPQSTTKSNQRPPSPVMAIFKTCRRLVMAETIGAKGKEKKKLFLPTPSLFPIFFPSFSPTSDNQQLLLSAQLLIILLPFPVRLRITPFSLTLFSGRQRRELVISLASTTYPLFSFNLSSLLLVHKLILTVTTPPPLPLIQGSSPIADEPKDPSTPNLTSTYMVEGDITPTTPDLKMRDDEIDSKKSIGWIGKLHQWEIDWV</sequence>
<dbReference type="AlphaFoldDB" id="A0AA36A1D0"/>
<feature type="region of interest" description="Disordered" evidence="1">
    <location>
        <begin position="1"/>
        <end position="28"/>
    </location>
</feature>
<keyword evidence="3" id="KW-1185">Reference proteome</keyword>
<protein>
    <submittedName>
        <fullName evidence="2">Uncharacterized protein</fullName>
    </submittedName>
</protein>